<evidence type="ECO:0000256" key="2">
    <source>
        <dbReference type="SAM" id="SignalP"/>
    </source>
</evidence>
<dbReference type="Proteomes" id="UP000319212">
    <property type="component" value="Unassembled WGS sequence"/>
</dbReference>
<feature type="region of interest" description="Disordered" evidence="1">
    <location>
        <begin position="226"/>
        <end position="272"/>
    </location>
</feature>
<evidence type="ECO:0008006" key="5">
    <source>
        <dbReference type="Google" id="ProtNLM"/>
    </source>
</evidence>
<organism evidence="3 4">
    <name type="scientific">Variovorax guangxiensis</name>
    <dbReference type="NCBI Taxonomy" id="1775474"/>
    <lineage>
        <taxon>Bacteria</taxon>
        <taxon>Pseudomonadati</taxon>
        <taxon>Pseudomonadota</taxon>
        <taxon>Betaproteobacteria</taxon>
        <taxon>Burkholderiales</taxon>
        <taxon>Comamonadaceae</taxon>
        <taxon>Variovorax</taxon>
    </lineage>
</organism>
<proteinExistence type="predicted"/>
<dbReference type="AlphaFoldDB" id="A0A502DTN7"/>
<reference evidence="3 4" key="1">
    <citation type="journal article" date="2019" name="Environ. Microbiol.">
        <title>Species interactions and distinct microbial communities in high Arctic permafrost affected cryosols are associated with the CH4 and CO2 gas fluxes.</title>
        <authorList>
            <person name="Altshuler I."/>
            <person name="Hamel J."/>
            <person name="Turney S."/>
            <person name="Magnuson E."/>
            <person name="Levesque R."/>
            <person name="Greer C."/>
            <person name="Whyte L.G."/>
        </authorList>
    </citation>
    <scope>NUCLEOTIDE SEQUENCE [LARGE SCALE GENOMIC DNA]</scope>
    <source>
        <strain evidence="3 4">S06.C</strain>
    </source>
</reference>
<protein>
    <recommendedName>
        <fullName evidence="5">Secreted protein</fullName>
    </recommendedName>
</protein>
<dbReference type="OrthoDB" id="481082at2"/>
<feature type="signal peptide" evidence="2">
    <location>
        <begin position="1"/>
        <end position="22"/>
    </location>
</feature>
<dbReference type="EMBL" id="RCZI01000003">
    <property type="protein sequence ID" value="TPG27672.1"/>
    <property type="molecule type" value="Genomic_DNA"/>
</dbReference>
<sequence>MSFQPRLAALAALMLIGTAAMAQQPPPPPSVQAPMPVGPAARPLPPGADAEAAGSITLNGRVQQWLLNPNGEIDGLLLADGTQVAFPPHLSASVQQAMKPGDAVQVTGWRTPGAPVLRAASLNANGRSVVDQPPAFGSAPPAPREPGALTAMSASGRVARPLYTGRGDVNGVLLDNGSIVRFPPHVGAELAAALQPGSTLHAKGWGSRGPQGSAIEATAIGPTADGMRELFAGPGMAPPPGPRGARGPAERGPRSRPLPPGVDRPLPPPPAS</sequence>
<feature type="compositionally biased region" description="Pro residues" evidence="1">
    <location>
        <begin position="256"/>
        <end position="272"/>
    </location>
</feature>
<evidence type="ECO:0000256" key="1">
    <source>
        <dbReference type="SAM" id="MobiDB-lite"/>
    </source>
</evidence>
<comment type="caution">
    <text evidence="3">The sequence shown here is derived from an EMBL/GenBank/DDBJ whole genome shotgun (WGS) entry which is preliminary data.</text>
</comment>
<feature type="region of interest" description="Disordered" evidence="1">
    <location>
        <begin position="22"/>
        <end position="52"/>
    </location>
</feature>
<evidence type="ECO:0000313" key="3">
    <source>
        <dbReference type="EMBL" id="TPG27672.1"/>
    </source>
</evidence>
<name>A0A502DTN7_9BURK</name>
<feature type="chain" id="PRO_5021220641" description="Secreted protein" evidence="2">
    <location>
        <begin position="23"/>
        <end position="272"/>
    </location>
</feature>
<keyword evidence="2" id="KW-0732">Signal</keyword>
<accession>A0A502DTN7</accession>
<gene>
    <name evidence="3" type="ORF">EAH82_12970</name>
</gene>
<dbReference type="RefSeq" id="WP_140842476.1">
    <property type="nucleotide sequence ID" value="NZ_RCZI01000003.1"/>
</dbReference>
<evidence type="ECO:0000313" key="4">
    <source>
        <dbReference type="Proteomes" id="UP000319212"/>
    </source>
</evidence>